<proteinExistence type="predicted"/>
<evidence type="ECO:0000313" key="2">
    <source>
        <dbReference type="Proteomes" id="UP000037020"/>
    </source>
</evidence>
<name>A0ABR5J7U7_9ACTN</name>
<dbReference type="EMBL" id="LGUT01001160">
    <property type="protein sequence ID" value="KOG89528.1"/>
    <property type="molecule type" value="Genomic_DNA"/>
</dbReference>
<protein>
    <submittedName>
        <fullName evidence="1">Uncharacterized protein</fullName>
    </submittedName>
</protein>
<organism evidence="1 2">
    <name type="scientific">Streptomyces varsoviensis</name>
    <dbReference type="NCBI Taxonomy" id="67373"/>
    <lineage>
        <taxon>Bacteria</taxon>
        <taxon>Bacillati</taxon>
        <taxon>Actinomycetota</taxon>
        <taxon>Actinomycetes</taxon>
        <taxon>Kitasatosporales</taxon>
        <taxon>Streptomycetaceae</taxon>
        <taxon>Streptomyces</taxon>
    </lineage>
</organism>
<evidence type="ECO:0000313" key="1">
    <source>
        <dbReference type="EMBL" id="KOG89528.1"/>
    </source>
</evidence>
<accession>A0ABR5J7U7</accession>
<sequence length="337" mass="36676">MTIYCQHANRGKTQILAVYRRADDAVSSTVTSLASAGLAAPIVDALNRISALATVPLGLFDERGGRVARYPTEHLTALSDRAARAGLLGGAHSLWYEWVCWDLHQALVDLDEAVAAAPSPVRIAIETELETEERELRDALAEYSEAVPVPEGNQRSWDSGFPFVPYRGGMRLLTREARKELDRLEEGITREQRKAAVSDLRLLVAAFDQWSAAQADDGMFSLEYPEIFAEPYDSDHHFLTVSAPDPGGAGTDAWHVDVCRWVPDDPEEKGEEEYSSATGEPLVRCVLPATPSAEDVAQLLSRVSAEPGVLTEWAGTAVGSPLEGTTLVVTSCWPDES</sequence>
<gene>
    <name evidence="1" type="ORF">ADK38_13805</name>
</gene>
<dbReference type="Proteomes" id="UP000037020">
    <property type="component" value="Unassembled WGS sequence"/>
</dbReference>
<comment type="caution">
    <text evidence="1">The sequence shown here is derived from an EMBL/GenBank/DDBJ whole genome shotgun (WGS) entry which is preliminary data.</text>
</comment>
<keyword evidence="2" id="KW-1185">Reference proteome</keyword>
<reference evidence="1 2" key="1">
    <citation type="submission" date="2015-07" db="EMBL/GenBank/DDBJ databases">
        <authorList>
            <person name="Ju K.-S."/>
            <person name="Doroghazi J.R."/>
            <person name="Metcalf W.W."/>
        </authorList>
    </citation>
    <scope>NUCLEOTIDE SEQUENCE [LARGE SCALE GENOMIC DNA]</scope>
    <source>
        <strain evidence="1 2">NRRL B-3589</strain>
    </source>
</reference>
<dbReference type="RefSeq" id="WP_030888792.1">
    <property type="nucleotide sequence ID" value="NZ_JBIRHZ010000003.1"/>
</dbReference>